<keyword evidence="1" id="KW-1133">Transmembrane helix</keyword>
<accession>A0A512AI23</accession>
<dbReference type="EMBL" id="BJYR01000007">
    <property type="protein sequence ID" value="GEN99357.1"/>
    <property type="molecule type" value="Genomic_DNA"/>
</dbReference>
<keyword evidence="1" id="KW-0472">Membrane</keyword>
<keyword evidence="3" id="KW-1185">Reference proteome</keyword>
<keyword evidence="1" id="KW-0812">Transmembrane</keyword>
<evidence type="ECO:0000313" key="3">
    <source>
        <dbReference type="Proteomes" id="UP000321464"/>
    </source>
</evidence>
<protein>
    <submittedName>
        <fullName evidence="2">Uncharacterized protein</fullName>
    </submittedName>
</protein>
<feature type="transmembrane region" description="Helical" evidence="1">
    <location>
        <begin position="51"/>
        <end position="71"/>
    </location>
</feature>
<feature type="transmembrane region" description="Helical" evidence="1">
    <location>
        <begin position="78"/>
        <end position="96"/>
    </location>
</feature>
<evidence type="ECO:0000256" key="1">
    <source>
        <dbReference type="SAM" id="Phobius"/>
    </source>
</evidence>
<name>A0A512AI23_9SPHN</name>
<evidence type="ECO:0000313" key="2">
    <source>
        <dbReference type="EMBL" id="GEN99357.1"/>
    </source>
</evidence>
<organism evidence="2 3">
    <name type="scientific">Novosphingobium sediminis</name>
    <dbReference type="NCBI Taxonomy" id="707214"/>
    <lineage>
        <taxon>Bacteria</taxon>
        <taxon>Pseudomonadati</taxon>
        <taxon>Pseudomonadota</taxon>
        <taxon>Alphaproteobacteria</taxon>
        <taxon>Sphingomonadales</taxon>
        <taxon>Sphingomonadaceae</taxon>
        <taxon>Novosphingobium</taxon>
    </lineage>
</organism>
<dbReference type="AlphaFoldDB" id="A0A512AI23"/>
<sequence>MTVVGLTLFGIAVLVNSYAMLTKEMKSSQELGFKRTRDAFVYASSTSGMNWRLSAMAFCAFAVTFISGFGLTGEPSSGGAVLSFGAFAYLSSVARLQRKWPGDDQRAGNQ</sequence>
<reference evidence="2 3" key="1">
    <citation type="submission" date="2019-07" db="EMBL/GenBank/DDBJ databases">
        <title>Whole genome shotgun sequence of Novosphingobium sediminis NBRC 106119.</title>
        <authorList>
            <person name="Hosoyama A."/>
            <person name="Uohara A."/>
            <person name="Ohji S."/>
            <person name="Ichikawa N."/>
        </authorList>
    </citation>
    <scope>NUCLEOTIDE SEQUENCE [LARGE SCALE GENOMIC DNA]</scope>
    <source>
        <strain evidence="2 3">NBRC 106119</strain>
    </source>
</reference>
<proteinExistence type="predicted"/>
<dbReference type="Proteomes" id="UP000321464">
    <property type="component" value="Unassembled WGS sequence"/>
</dbReference>
<gene>
    <name evidence="2" type="ORF">NSE01_11900</name>
</gene>
<comment type="caution">
    <text evidence="2">The sequence shown here is derived from an EMBL/GenBank/DDBJ whole genome shotgun (WGS) entry which is preliminary data.</text>
</comment>